<name>A0ABT6F407_9BACT</name>
<dbReference type="Gene3D" id="2.60.120.200">
    <property type="match status" value="1"/>
</dbReference>
<feature type="signal peptide" evidence="1">
    <location>
        <begin position="1"/>
        <end position="24"/>
    </location>
</feature>
<evidence type="ECO:0000313" key="3">
    <source>
        <dbReference type="Proteomes" id="UP001216907"/>
    </source>
</evidence>
<dbReference type="InterPro" id="IPR013424">
    <property type="entry name" value="Ice-binding_C"/>
</dbReference>
<evidence type="ECO:0000256" key="1">
    <source>
        <dbReference type="SAM" id="SignalP"/>
    </source>
</evidence>
<sequence>MLSTTHRRLTALAAILAAFATDQAAARADYATTVLANSPVGYWRLGDAPGSTTALDSSTTANDGAYFGSPVLGVAGLIDDPNTAVDFGGVSGVTIAHSSLYDFVDQPFTIEAWVKFDGPTPFNSRIFDNVGAGTPDGYGLGINDSSMILFGSVNASVNFSFLDSRAHYIVFTSDGLGTANGYVDGILVGSAAYSSSFPFSGPVHIGADSNGVNRFNGIIDEVALYGSALSGDQIQAHYRAGVVPEPSSIVLGAIGLGWLGSRTRRRR</sequence>
<dbReference type="EMBL" id="JARRAG010000001">
    <property type="protein sequence ID" value="MDG3002237.1"/>
    <property type="molecule type" value="Genomic_DNA"/>
</dbReference>
<dbReference type="SUPFAM" id="SSF49899">
    <property type="entry name" value="Concanavalin A-like lectins/glucanases"/>
    <property type="match status" value="1"/>
</dbReference>
<dbReference type="Proteomes" id="UP001216907">
    <property type="component" value="Unassembled WGS sequence"/>
</dbReference>
<dbReference type="NCBIfam" id="TIGR02595">
    <property type="entry name" value="PEP_CTERM"/>
    <property type="match status" value="1"/>
</dbReference>
<dbReference type="InterPro" id="IPR013320">
    <property type="entry name" value="ConA-like_dom_sf"/>
</dbReference>
<evidence type="ECO:0000313" key="2">
    <source>
        <dbReference type="EMBL" id="MDG3002237.1"/>
    </source>
</evidence>
<gene>
    <name evidence="2" type="ORF">PZE19_00405</name>
</gene>
<comment type="caution">
    <text evidence="2">The sequence shown here is derived from an EMBL/GenBank/DDBJ whole genome shotgun (WGS) entry which is preliminary data.</text>
</comment>
<dbReference type="Pfam" id="PF13385">
    <property type="entry name" value="Laminin_G_3"/>
    <property type="match status" value="1"/>
</dbReference>
<dbReference type="RefSeq" id="WP_277858601.1">
    <property type="nucleotide sequence ID" value="NZ_JARRAG010000001.1"/>
</dbReference>
<accession>A0ABT6F407</accession>
<protein>
    <submittedName>
        <fullName evidence="2">LamG domain-containing protein</fullName>
    </submittedName>
</protein>
<reference evidence="2 3" key="1">
    <citation type="submission" date="2023-03" db="EMBL/GenBank/DDBJ databases">
        <title>Paludisphaera mucosa sp. nov. a novel planctomycete from northern fen.</title>
        <authorList>
            <person name="Ivanova A."/>
        </authorList>
    </citation>
    <scope>NUCLEOTIDE SEQUENCE [LARGE SCALE GENOMIC DNA]</scope>
    <source>
        <strain evidence="2 3">Pla2</strain>
    </source>
</reference>
<proteinExistence type="predicted"/>
<organism evidence="2 3">
    <name type="scientific">Paludisphaera mucosa</name>
    <dbReference type="NCBI Taxonomy" id="3030827"/>
    <lineage>
        <taxon>Bacteria</taxon>
        <taxon>Pseudomonadati</taxon>
        <taxon>Planctomycetota</taxon>
        <taxon>Planctomycetia</taxon>
        <taxon>Isosphaerales</taxon>
        <taxon>Isosphaeraceae</taxon>
        <taxon>Paludisphaera</taxon>
    </lineage>
</organism>
<keyword evidence="3" id="KW-1185">Reference proteome</keyword>
<keyword evidence="1" id="KW-0732">Signal</keyword>
<feature type="chain" id="PRO_5047373437" evidence="1">
    <location>
        <begin position="25"/>
        <end position="267"/>
    </location>
</feature>